<gene>
    <name evidence="1" type="ORF">pf16_162</name>
</gene>
<proteinExistence type="predicted"/>
<evidence type="ECO:0000313" key="1">
    <source>
        <dbReference type="EMBL" id="AND75085.1"/>
    </source>
</evidence>
<evidence type="ECO:0000313" key="2">
    <source>
        <dbReference type="Proteomes" id="UP000225821"/>
    </source>
</evidence>
<keyword evidence="2" id="KW-1185">Reference proteome</keyword>
<organism evidence="1 2">
    <name type="scientific">Pseudomonas phage pf16</name>
    <dbReference type="NCBI Taxonomy" id="1815630"/>
    <lineage>
        <taxon>Viruses</taxon>
        <taxon>Duplodnaviria</taxon>
        <taxon>Heunggongvirae</taxon>
        <taxon>Uroviricota</taxon>
        <taxon>Caudoviricetes</taxon>
        <taxon>Chakrabartyvirus</taxon>
        <taxon>Chakrabartyvirus pf16</taxon>
    </lineage>
</organism>
<reference evidence="1 2" key="1">
    <citation type="submission" date="2016-03" db="EMBL/GenBank/DDBJ databases">
        <title>Characterisation of pf16 and phiPMW: Two novel phages infecting Pseudomonas putida PpG1.</title>
        <authorList>
            <person name="Magill D.J."/>
            <person name="Krylov V.N."/>
            <person name="Shaburova O.V."/>
            <person name="Allen C.C.R."/>
            <person name="McGrath J.W."/>
            <person name="Quinn J.P."/>
            <person name="Kulakov L.A."/>
        </authorList>
    </citation>
    <scope>NUCLEOTIDE SEQUENCE [LARGE SCALE GENOMIC DNA]</scope>
</reference>
<accession>A0A1S5R427</accession>
<name>A0A1S5R427_9CAUD</name>
<dbReference type="Proteomes" id="UP000225821">
    <property type="component" value="Segment"/>
</dbReference>
<sequence>MKLIEIVKSEYATFPNLNYCYLSQDADGEIHMWVTPPTFMGTNWNGSSEDSWLIGDFPLADDYKTAILTHDDFAVKVEPAGDRLYEIRGEVKRLEGEITERIEKIRELKAELAQHGFTMPFRRGKRRTRR</sequence>
<dbReference type="EMBL" id="KU873925">
    <property type="protein sequence ID" value="AND75085.1"/>
    <property type="molecule type" value="Genomic_DNA"/>
</dbReference>
<protein>
    <submittedName>
        <fullName evidence="1">Uncharacterized protein</fullName>
    </submittedName>
</protein>